<dbReference type="SMART" id="SM00093">
    <property type="entry name" value="SERPIN"/>
    <property type="match status" value="1"/>
</dbReference>
<dbReference type="GO" id="GO:0004867">
    <property type="term" value="F:serine-type endopeptidase inhibitor activity"/>
    <property type="evidence" value="ECO:0007669"/>
    <property type="project" value="InterPro"/>
</dbReference>
<dbReference type="SUPFAM" id="SSF56574">
    <property type="entry name" value="Serpins"/>
    <property type="match status" value="1"/>
</dbReference>
<proteinExistence type="inferred from homology"/>
<keyword evidence="6" id="KW-1185">Reference proteome</keyword>
<dbReference type="STRING" id="1679444.PYTT_1134"/>
<reference evidence="6" key="1">
    <citation type="submission" date="2016-09" db="EMBL/GenBank/DDBJ databases">
        <authorList>
            <person name="Koehorst J."/>
        </authorList>
    </citation>
    <scope>NUCLEOTIDE SEQUENCE [LARGE SCALE GENOMIC DNA]</scope>
</reference>
<dbReference type="Pfam" id="PF00079">
    <property type="entry name" value="Serpin"/>
    <property type="match status" value="1"/>
</dbReference>
<dbReference type="InterPro" id="IPR000215">
    <property type="entry name" value="Serpin_fam"/>
</dbReference>
<dbReference type="InterPro" id="IPR036186">
    <property type="entry name" value="Serpin_sf"/>
</dbReference>
<sequence length="413" mass="44813">MHPLLHRTLSILTATCLAACTTTEPPSTQPLLPDPAQSPACTADAQPTPLGFDLFLRLAGEQPDNLCFSPYAAHAAIALARPGARGETLRQIDRTIGSIGNLAAQTRTTSLPLEIANLICIEKTLEPAPSYKQALPAASYLEADFIDSPDRESTAINKWVTRRTHGHIGSLLPPNSITPLTRMALVNAIYTKAEWAHPFDKTDTWNQTFHPEQGSPFPCPTLHDTHSYRYLSLPDCEAIAIPFQHRQDKQPSCLIAILPAKGIPIRQYLATLTPAALQNIRTSLATVQPDIVKLDIPKFKLESSSDLSAALASTGMPDAFDPVKADFSGMIATATPLAIEQILQKCSFEMSEEGVTATASTAFSMAYQCAPAPEPKHPPHFKADRPFIWIIADLDPETTPYFIGTLCTPDTAN</sequence>
<dbReference type="Proteomes" id="UP000176204">
    <property type="component" value="Chromosome I"/>
</dbReference>
<protein>
    <submittedName>
        <fullName evidence="5">Serpin (Serine protease inhibitor)</fullName>
    </submittedName>
</protein>
<dbReference type="PANTHER" id="PTHR11461:SF211">
    <property type="entry name" value="GH10112P-RELATED"/>
    <property type="match status" value="1"/>
</dbReference>
<evidence type="ECO:0000256" key="1">
    <source>
        <dbReference type="RuleBase" id="RU000411"/>
    </source>
</evidence>
<evidence type="ECO:0000313" key="5">
    <source>
        <dbReference type="EMBL" id="SEH84031.1"/>
    </source>
</evidence>
<evidence type="ECO:0000259" key="4">
    <source>
        <dbReference type="SMART" id="SM00093"/>
    </source>
</evidence>
<dbReference type="EMBL" id="LT629973">
    <property type="protein sequence ID" value="SEH84031.1"/>
    <property type="molecule type" value="Genomic_DNA"/>
</dbReference>
<dbReference type="PANTHER" id="PTHR11461">
    <property type="entry name" value="SERINE PROTEASE INHIBITOR, SERPIN"/>
    <property type="match status" value="1"/>
</dbReference>
<dbReference type="AlphaFoldDB" id="A0A1C7PDQ8"/>
<dbReference type="InterPro" id="IPR023796">
    <property type="entry name" value="Serpin_dom"/>
</dbReference>
<accession>A0A1C7PDQ8</accession>
<keyword evidence="3" id="KW-0732">Signal</keyword>
<dbReference type="CDD" id="cd00172">
    <property type="entry name" value="serpin"/>
    <property type="match status" value="1"/>
</dbReference>
<feature type="region of interest" description="Disordered" evidence="2">
    <location>
        <begin position="24"/>
        <end position="43"/>
    </location>
</feature>
<dbReference type="Gene3D" id="2.30.39.10">
    <property type="entry name" value="Alpha-1-antitrypsin, domain 1"/>
    <property type="match status" value="1"/>
</dbReference>
<evidence type="ECO:0000256" key="2">
    <source>
        <dbReference type="SAM" id="MobiDB-lite"/>
    </source>
</evidence>
<dbReference type="OrthoDB" id="9764871at2"/>
<evidence type="ECO:0000256" key="3">
    <source>
        <dbReference type="SAM" id="SignalP"/>
    </source>
</evidence>
<dbReference type="Gene3D" id="3.30.497.10">
    <property type="entry name" value="Antithrombin, subunit I, domain 2"/>
    <property type="match status" value="1"/>
</dbReference>
<dbReference type="InterPro" id="IPR042185">
    <property type="entry name" value="Serpin_sf_2"/>
</dbReference>
<dbReference type="KEGG" id="agl:PYTT_1134"/>
<name>A0A1C7PDQ8_9BACT</name>
<dbReference type="RefSeq" id="WP_067774155.1">
    <property type="nucleotide sequence ID" value="NZ_LIGX01000017.1"/>
</dbReference>
<organism evidence="5 6">
    <name type="scientific">Akkermansia glycaniphila</name>
    <dbReference type="NCBI Taxonomy" id="1679444"/>
    <lineage>
        <taxon>Bacteria</taxon>
        <taxon>Pseudomonadati</taxon>
        <taxon>Verrucomicrobiota</taxon>
        <taxon>Verrucomicrobiia</taxon>
        <taxon>Verrucomicrobiales</taxon>
        <taxon>Akkermansiaceae</taxon>
        <taxon>Akkermansia</taxon>
    </lineage>
</organism>
<comment type="similarity">
    <text evidence="1">Belongs to the serpin family.</text>
</comment>
<feature type="domain" description="Serpin" evidence="4">
    <location>
        <begin position="52"/>
        <end position="409"/>
    </location>
</feature>
<dbReference type="GO" id="GO:0005615">
    <property type="term" value="C:extracellular space"/>
    <property type="evidence" value="ECO:0007669"/>
    <property type="project" value="InterPro"/>
</dbReference>
<dbReference type="InterPro" id="IPR042178">
    <property type="entry name" value="Serpin_sf_1"/>
</dbReference>
<feature type="chain" id="PRO_5014266586" evidence="3">
    <location>
        <begin position="19"/>
        <end position="413"/>
    </location>
</feature>
<gene>
    <name evidence="5" type="ORF">PYTT_1134</name>
</gene>
<feature type="signal peptide" evidence="3">
    <location>
        <begin position="1"/>
        <end position="18"/>
    </location>
</feature>
<evidence type="ECO:0000313" key="6">
    <source>
        <dbReference type="Proteomes" id="UP000176204"/>
    </source>
</evidence>